<sequence length="96" mass="11068">MITKKTLKKISKGDYDALMGAIGELVDIFHYDRFDDGYESCLSDMEVHAGRIAERLTKEAEKKNAPAEKDVDYYLLMQDEVKKIISDYLTEEIENI</sequence>
<reference evidence="2" key="1">
    <citation type="submission" date="2020-03" db="EMBL/GenBank/DDBJ databases">
        <title>The deep terrestrial virosphere.</title>
        <authorList>
            <person name="Holmfeldt K."/>
            <person name="Nilsson E."/>
            <person name="Simone D."/>
            <person name="Lopez-Fernandez M."/>
            <person name="Wu X."/>
            <person name="de Brujin I."/>
            <person name="Lundin D."/>
            <person name="Andersson A."/>
            <person name="Bertilsson S."/>
            <person name="Dopson M."/>
        </authorList>
    </citation>
    <scope>NUCLEOTIDE SEQUENCE</scope>
    <source>
        <strain evidence="1">MM415A03880</strain>
        <strain evidence="2">MM415B03178</strain>
    </source>
</reference>
<accession>A0A6M3LCP2</accession>
<gene>
    <name evidence="1" type="ORF">MM415A03880_0001</name>
    <name evidence="2" type="ORF">MM415B03178_0002</name>
</gene>
<dbReference type="EMBL" id="MT141776">
    <property type="protein sequence ID" value="QJA70241.1"/>
    <property type="molecule type" value="Genomic_DNA"/>
</dbReference>
<proteinExistence type="predicted"/>
<organism evidence="2">
    <name type="scientific">viral metagenome</name>
    <dbReference type="NCBI Taxonomy" id="1070528"/>
    <lineage>
        <taxon>unclassified sequences</taxon>
        <taxon>metagenomes</taxon>
        <taxon>organismal metagenomes</taxon>
    </lineage>
</organism>
<evidence type="ECO:0000313" key="1">
    <source>
        <dbReference type="EMBL" id="QJA70241.1"/>
    </source>
</evidence>
<dbReference type="EMBL" id="MT143037">
    <property type="protein sequence ID" value="QJA92089.1"/>
    <property type="molecule type" value="Genomic_DNA"/>
</dbReference>
<protein>
    <submittedName>
        <fullName evidence="2">Uncharacterized protein</fullName>
    </submittedName>
</protein>
<name>A0A6M3LCP2_9ZZZZ</name>
<dbReference type="AlphaFoldDB" id="A0A6M3LCP2"/>
<evidence type="ECO:0000313" key="2">
    <source>
        <dbReference type="EMBL" id="QJA92089.1"/>
    </source>
</evidence>